<dbReference type="GO" id="GO:0005829">
    <property type="term" value="C:cytosol"/>
    <property type="evidence" value="ECO:0007669"/>
    <property type="project" value="TreeGrafter"/>
</dbReference>
<organism evidence="2">
    <name type="scientific">marine metagenome</name>
    <dbReference type="NCBI Taxonomy" id="408172"/>
    <lineage>
        <taxon>unclassified sequences</taxon>
        <taxon>metagenomes</taxon>
        <taxon>ecological metagenomes</taxon>
    </lineage>
</organism>
<name>A0A381WP20_9ZZZZ</name>
<dbReference type="InterPro" id="IPR050062">
    <property type="entry name" value="Pro-tRNA_synthetase"/>
</dbReference>
<evidence type="ECO:0000259" key="1">
    <source>
        <dbReference type="Pfam" id="PF03129"/>
    </source>
</evidence>
<dbReference type="PANTHER" id="PTHR42753:SF2">
    <property type="entry name" value="PROLINE--TRNA LIGASE"/>
    <property type="match status" value="1"/>
</dbReference>
<dbReference type="Gene3D" id="3.40.50.800">
    <property type="entry name" value="Anticodon-binding domain"/>
    <property type="match status" value="1"/>
</dbReference>
<dbReference type="Pfam" id="PF03129">
    <property type="entry name" value="HGTP_anticodon"/>
    <property type="match status" value="1"/>
</dbReference>
<dbReference type="CDD" id="cd00861">
    <property type="entry name" value="ProRS_anticodon_short"/>
    <property type="match status" value="1"/>
</dbReference>
<dbReference type="InterPro" id="IPR036621">
    <property type="entry name" value="Anticodon-bd_dom_sf"/>
</dbReference>
<feature type="non-terminal residue" evidence="2">
    <location>
        <position position="1"/>
    </location>
</feature>
<proteinExistence type="predicted"/>
<dbReference type="GO" id="GO:0006433">
    <property type="term" value="P:prolyl-tRNA aminoacylation"/>
    <property type="evidence" value="ECO:0007669"/>
    <property type="project" value="TreeGrafter"/>
</dbReference>
<dbReference type="AlphaFoldDB" id="A0A381WP20"/>
<reference evidence="2" key="1">
    <citation type="submission" date="2018-05" db="EMBL/GenBank/DDBJ databases">
        <authorList>
            <person name="Lanie J.A."/>
            <person name="Ng W.-L."/>
            <person name="Kazmierczak K.M."/>
            <person name="Andrzejewski T.M."/>
            <person name="Davidsen T.M."/>
            <person name="Wayne K.J."/>
            <person name="Tettelin H."/>
            <person name="Glass J.I."/>
            <person name="Rusch D."/>
            <person name="Podicherti R."/>
            <person name="Tsui H.-C.T."/>
            <person name="Winkler M.E."/>
        </authorList>
    </citation>
    <scope>NUCLEOTIDE SEQUENCE</scope>
</reference>
<dbReference type="InterPro" id="IPR044140">
    <property type="entry name" value="ProRS_anticodon_short"/>
</dbReference>
<protein>
    <recommendedName>
        <fullName evidence="1">Anticodon-binding domain-containing protein</fullName>
    </recommendedName>
</protein>
<gene>
    <name evidence="2" type="ORF">METZ01_LOCUS107079</name>
</gene>
<dbReference type="GO" id="GO:0004827">
    <property type="term" value="F:proline-tRNA ligase activity"/>
    <property type="evidence" value="ECO:0007669"/>
    <property type="project" value="TreeGrafter"/>
</dbReference>
<evidence type="ECO:0000313" key="2">
    <source>
        <dbReference type="EMBL" id="SVA54225.1"/>
    </source>
</evidence>
<feature type="domain" description="Anticodon-binding" evidence="1">
    <location>
        <begin position="34"/>
        <end position="123"/>
    </location>
</feature>
<dbReference type="EMBL" id="UINC01012413">
    <property type="protein sequence ID" value="SVA54225.1"/>
    <property type="molecule type" value="Genomic_DNA"/>
</dbReference>
<dbReference type="PANTHER" id="PTHR42753">
    <property type="entry name" value="MITOCHONDRIAL RIBOSOME PROTEIN L39/PROLYL-TRNA LIGASE FAMILY MEMBER"/>
    <property type="match status" value="1"/>
</dbReference>
<sequence length="135" mass="14079">SYGIGVGRAMAAVAETHHDDSGLIWPISIAPYEVVVTVVKVDDEESMAAAEAIYEGLRAAGVDALLDDRDERPGVKFADAELVGFPLRVTVGPRGLQAGHVEVGLRADGSQTEEPVGTVVNTLVGRVEAGRRAGS</sequence>
<dbReference type="InterPro" id="IPR004154">
    <property type="entry name" value="Anticodon-bd"/>
</dbReference>
<accession>A0A381WP20</accession>
<dbReference type="SUPFAM" id="SSF52954">
    <property type="entry name" value="Class II aaRS ABD-related"/>
    <property type="match status" value="1"/>
</dbReference>